<dbReference type="Pfam" id="PF00528">
    <property type="entry name" value="BPD_transp_1"/>
    <property type="match status" value="1"/>
</dbReference>
<keyword evidence="5 7" id="KW-1133">Transmembrane helix</keyword>
<proteinExistence type="inferred from homology"/>
<dbReference type="InterPro" id="IPR000515">
    <property type="entry name" value="MetI-like"/>
</dbReference>
<keyword evidence="2 7" id="KW-0813">Transport</keyword>
<feature type="transmembrane region" description="Helical" evidence="7">
    <location>
        <begin position="9"/>
        <end position="29"/>
    </location>
</feature>
<dbReference type="Gene3D" id="1.10.3720.10">
    <property type="entry name" value="MetI-like"/>
    <property type="match status" value="1"/>
</dbReference>
<comment type="caution">
    <text evidence="9">The sequence shown here is derived from an EMBL/GenBank/DDBJ whole genome shotgun (WGS) entry which is preliminary data.</text>
</comment>
<dbReference type="Proteomes" id="UP001523003">
    <property type="component" value="Unassembled WGS sequence"/>
</dbReference>
<keyword evidence="6 7" id="KW-0472">Membrane</keyword>
<organism evidence="9 10">
    <name type="scientific">Bartonella bilalgolemii</name>
    <dbReference type="NCBI Taxonomy" id="2942911"/>
    <lineage>
        <taxon>Bacteria</taxon>
        <taxon>Pseudomonadati</taxon>
        <taxon>Pseudomonadota</taxon>
        <taxon>Alphaproteobacteria</taxon>
        <taxon>Hyphomicrobiales</taxon>
        <taxon>Bartonellaceae</taxon>
        <taxon>Bartonella</taxon>
    </lineage>
</organism>
<dbReference type="NCBIfam" id="NF011712">
    <property type="entry name" value="PRK15133.1"/>
    <property type="match status" value="1"/>
</dbReference>
<gene>
    <name evidence="9" type="primary">yejB</name>
    <name evidence="9" type="ORF">M4Z11_04955</name>
</gene>
<evidence type="ECO:0000256" key="7">
    <source>
        <dbReference type="RuleBase" id="RU363032"/>
    </source>
</evidence>
<feature type="transmembrane region" description="Helical" evidence="7">
    <location>
        <begin position="231"/>
        <end position="253"/>
    </location>
</feature>
<comment type="subcellular location">
    <subcellularLocation>
        <location evidence="1 7">Cell membrane</location>
        <topology evidence="1 7">Multi-pass membrane protein</topology>
    </subcellularLocation>
</comment>
<feature type="transmembrane region" description="Helical" evidence="7">
    <location>
        <begin position="336"/>
        <end position="362"/>
    </location>
</feature>
<feature type="transmembrane region" description="Helical" evidence="7">
    <location>
        <begin position="175"/>
        <end position="201"/>
    </location>
</feature>
<keyword evidence="4 7" id="KW-0812">Transmembrane</keyword>
<dbReference type="PANTHER" id="PTHR30465">
    <property type="entry name" value="INNER MEMBRANE ABC TRANSPORTER"/>
    <property type="match status" value="1"/>
</dbReference>
<name>A0ABT0P9X9_9HYPH</name>
<evidence type="ECO:0000256" key="6">
    <source>
        <dbReference type="ARBA" id="ARBA00023136"/>
    </source>
</evidence>
<evidence type="ECO:0000259" key="8">
    <source>
        <dbReference type="PROSITE" id="PS50928"/>
    </source>
</evidence>
<evidence type="ECO:0000256" key="1">
    <source>
        <dbReference type="ARBA" id="ARBA00004651"/>
    </source>
</evidence>
<evidence type="ECO:0000256" key="5">
    <source>
        <dbReference type="ARBA" id="ARBA00022989"/>
    </source>
</evidence>
<dbReference type="InterPro" id="IPR035906">
    <property type="entry name" value="MetI-like_sf"/>
</dbReference>
<evidence type="ECO:0000256" key="3">
    <source>
        <dbReference type="ARBA" id="ARBA00022475"/>
    </source>
</evidence>
<evidence type="ECO:0000256" key="2">
    <source>
        <dbReference type="ARBA" id="ARBA00022448"/>
    </source>
</evidence>
<comment type="similarity">
    <text evidence="7">Belongs to the binding-protein-dependent transport system permease family.</text>
</comment>
<dbReference type="EMBL" id="JAMCOF010000007">
    <property type="protein sequence ID" value="MCL6229947.1"/>
    <property type="molecule type" value="Genomic_DNA"/>
</dbReference>
<dbReference type="PROSITE" id="PS50928">
    <property type="entry name" value="ABC_TM1"/>
    <property type="match status" value="1"/>
</dbReference>
<reference evidence="9 10" key="1">
    <citation type="submission" date="2022-05" db="EMBL/GenBank/DDBJ databases">
        <title>Description of the Bartonella bilalgolemii sp. nov. Isolated from Apodemus uralensis (Pallas 1811).</title>
        <authorList>
            <person name="Zgheib R."/>
            <person name="Celebi B."/>
        </authorList>
    </citation>
    <scope>NUCLEOTIDE SEQUENCE [LARGE SCALE GENOMIC DNA]</scope>
    <source>
        <strain evidence="9 10">G70</strain>
    </source>
</reference>
<dbReference type="RefSeq" id="WP_249677120.1">
    <property type="nucleotide sequence ID" value="NZ_JAMCOF010000007.1"/>
</dbReference>
<keyword evidence="10" id="KW-1185">Reference proteome</keyword>
<dbReference type="SUPFAM" id="SSF161098">
    <property type="entry name" value="MetI-like"/>
    <property type="match status" value="1"/>
</dbReference>
<feature type="domain" description="ABC transmembrane type-1" evidence="8">
    <location>
        <begin position="140"/>
        <end position="355"/>
    </location>
</feature>
<sequence length="373" mass="41437">MATYIIRRFLLIIPTLIGILTMTFIIVQFTPGGPIENIIAQLQGTGGDAIGRIAGSGDFNLSSDVIADSTHVGSLSSGSSQYRGAQGLDPEFIVKLEKQFGFDKPPLERYLTMLSRYMRFDFGESYIQGRLVIDLIKDALPVSLSLGFWHLLISYAISIPLGIRKAIREGSIFDAWTSTVIVIGYAIPSFLFGIFLMVFFAGGSFFDWFPLNHLTSDNFDSLSFGAKILDYLHHLVLPLTAMVISSFATTTLLTKNCFLEEIRQQYVITARAKGLSERSVLYVHVFRNAILVVIACFPATFMGAFFSGSLLIEMLYSLNGIGLLSYTSIVNRDYAVVFASLYIFSLIGLIINLISDVVYMMVDPRIDFDKKDL</sequence>
<keyword evidence="3" id="KW-1003">Cell membrane</keyword>
<feature type="transmembrane region" description="Helical" evidence="7">
    <location>
        <begin position="289"/>
        <end position="316"/>
    </location>
</feature>
<evidence type="ECO:0000256" key="4">
    <source>
        <dbReference type="ARBA" id="ARBA00022692"/>
    </source>
</evidence>
<dbReference type="PANTHER" id="PTHR30465:SF66">
    <property type="entry name" value="INNER MEMBRANE ABC TRANSPORTER PERMEASE PROTEIN YEJB"/>
    <property type="match status" value="1"/>
</dbReference>
<feature type="transmembrane region" description="Helical" evidence="7">
    <location>
        <begin position="146"/>
        <end position="163"/>
    </location>
</feature>
<protein>
    <submittedName>
        <fullName evidence="9">Microcin C ABC transporter permease YejB</fullName>
    </submittedName>
</protein>
<evidence type="ECO:0000313" key="10">
    <source>
        <dbReference type="Proteomes" id="UP001523003"/>
    </source>
</evidence>
<dbReference type="CDD" id="cd06261">
    <property type="entry name" value="TM_PBP2"/>
    <property type="match status" value="1"/>
</dbReference>
<accession>A0ABT0P9X9</accession>
<evidence type="ECO:0000313" key="9">
    <source>
        <dbReference type="EMBL" id="MCL6229947.1"/>
    </source>
</evidence>